<gene>
    <name evidence="4" type="ORF">RND81_02G016000</name>
</gene>
<dbReference type="InterPro" id="IPR055464">
    <property type="entry name" value="DUF7036"/>
</dbReference>
<organism evidence="4 5">
    <name type="scientific">Saponaria officinalis</name>
    <name type="common">Common soapwort</name>
    <name type="synonym">Lychnis saponaria</name>
    <dbReference type="NCBI Taxonomy" id="3572"/>
    <lineage>
        <taxon>Eukaryota</taxon>
        <taxon>Viridiplantae</taxon>
        <taxon>Streptophyta</taxon>
        <taxon>Embryophyta</taxon>
        <taxon>Tracheophyta</taxon>
        <taxon>Spermatophyta</taxon>
        <taxon>Magnoliopsida</taxon>
        <taxon>eudicotyledons</taxon>
        <taxon>Gunneridae</taxon>
        <taxon>Pentapetalae</taxon>
        <taxon>Caryophyllales</taxon>
        <taxon>Caryophyllaceae</taxon>
        <taxon>Caryophylleae</taxon>
        <taxon>Saponaria</taxon>
    </lineage>
</organism>
<dbReference type="EMBL" id="JBDFQZ010000002">
    <property type="protein sequence ID" value="KAK9747817.1"/>
    <property type="molecule type" value="Genomic_DNA"/>
</dbReference>
<accession>A0AAW1MUG5</accession>
<feature type="transmembrane region" description="Helical" evidence="2">
    <location>
        <begin position="45"/>
        <end position="63"/>
    </location>
</feature>
<dbReference type="PANTHER" id="PTHR33826:SF2">
    <property type="entry name" value="HYDROXYPROLINE-RICH GLYCOPROTEIN FAMILY PROTEIN"/>
    <property type="match status" value="1"/>
</dbReference>
<reference evidence="4" key="1">
    <citation type="submission" date="2024-03" db="EMBL/GenBank/DDBJ databases">
        <title>WGS assembly of Saponaria officinalis var. Norfolk2.</title>
        <authorList>
            <person name="Jenkins J."/>
            <person name="Shu S."/>
            <person name="Grimwood J."/>
            <person name="Barry K."/>
            <person name="Goodstein D."/>
            <person name="Schmutz J."/>
            <person name="Leebens-Mack J."/>
            <person name="Osbourn A."/>
        </authorList>
    </citation>
    <scope>NUCLEOTIDE SEQUENCE [LARGE SCALE GENOMIC DNA]</scope>
    <source>
        <strain evidence="4">JIC</strain>
    </source>
</reference>
<evidence type="ECO:0000313" key="4">
    <source>
        <dbReference type="EMBL" id="KAK9747817.1"/>
    </source>
</evidence>
<keyword evidence="2" id="KW-0812">Transmembrane</keyword>
<keyword evidence="2" id="KW-0472">Membrane</keyword>
<feature type="domain" description="DUF7036" evidence="3">
    <location>
        <begin position="89"/>
        <end position="179"/>
    </location>
</feature>
<proteinExistence type="predicted"/>
<protein>
    <recommendedName>
        <fullName evidence="3">DUF7036 domain-containing protein</fullName>
    </recommendedName>
</protein>
<feature type="region of interest" description="Disordered" evidence="1">
    <location>
        <begin position="335"/>
        <end position="485"/>
    </location>
</feature>
<evidence type="ECO:0000313" key="5">
    <source>
        <dbReference type="Proteomes" id="UP001443914"/>
    </source>
</evidence>
<dbReference type="AlphaFoldDB" id="A0AAW1MUG5"/>
<feature type="domain" description="DUF7036" evidence="3">
    <location>
        <begin position="212"/>
        <end position="302"/>
    </location>
</feature>
<name>A0AAW1MUG5_SAPOF</name>
<keyword evidence="2" id="KW-1133">Transmembrane helix</keyword>
<keyword evidence="5" id="KW-1185">Reference proteome</keyword>
<evidence type="ECO:0000259" key="3">
    <source>
        <dbReference type="Pfam" id="PF23041"/>
    </source>
</evidence>
<dbReference type="Pfam" id="PF23041">
    <property type="entry name" value="DUF7036"/>
    <property type="match status" value="2"/>
</dbReference>
<feature type="compositionally biased region" description="Basic residues" evidence="1">
    <location>
        <begin position="335"/>
        <end position="345"/>
    </location>
</feature>
<sequence length="505" mass="55489">MGKSEDDEFPLSSIEAASIIESNRSRRENRVCFCNYLIRLINLKCILALLLGISVFISAIFWLPPFLKLYDHGDKDLDSQYTGHAIVASFKLQKPVSLVKDNVMQLEADIYDEIESANAKVVIISLERSGLNSTYVVFAINSLSERSQISLTELSLIESYFGLFVTGDAKLLLTTSLFGEPSAFEVLKFPGGITIIPREDVYPLQNVQISFNFTLNNSIHQIQDNINALYDQLGSGLHLTRQEILYIRLTNSRGSTVVPPVTVQTSVVLRFGLPSMPRMKQLVKTIKDSPTKNLGLNNTVFGKVKQVSLSSILPAGGATSPAPAPGPIPHIHHYHRHHRHHRHHGHDTSYPPAIAPSHPPTIRRPPPVKGAPAPRRSYRALPPVAPVPPKTHHGAPVPAKSYHSTPPKRSPTHVAVAPGMSHHHPSPASSHRQAKPPTPVLHQISPSSRFPNVIYARAPPPPSRNGMDTPKPQDRTPPVATLPSSGDRNIAGRWILSLLAALFFC</sequence>
<evidence type="ECO:0000256" key="1">
    <source>
        <dbReference type="SAM" id="MobiDB-lite"/>
    </source>
</evidence>
<comment type="caution">
    <text evidence="4">The sequence shown here is derived from an EMBL/GenBank/DDBJ whole genome shotgun (WGS) entry which is preliminary data.</text>
</comment>
<dbReference type="PANTHER" id="PTHR33826">
    <property type="entry name" value="F20B24.21"/>
    <property type="match status" value="1"/>
</dbReference>
<feature type="compositionally biased region" description="Pro residues" evidence="1">
    <location>
        <begin position="353"/>
        <end position="369"/>
    </location>
</feature>
<dbReference type="Proteomes" id="UP001443914">
    <property type="component" value="Unassembled WGS sequence"/>
</dbReference>
<evidence type="ECO:0000256" key="2">
    <source>
        <dbReference type="SAM" id="Phobius"/>
    </source>
</evidence>